<protein>
    <submittedName>
        <fullName evidence="2">Uncharacterized protein</fullName>
    </submittedName>
</protein>
<dbReference type="EMBL" id="LMWV01000003">
    <property type="protein sequence ID" value="KUN70730.1"/>
    <property type="molecule type" value="Genomic_DNA"/>
</dbReference>
<accession>A0A101SAZ3</accession>
<feature type="transmembrane region" description="Helical" evidence="1">
    <location>
        <begin position="98"/>
        <end position="117"/>
    </location>
</feature>
<reference evidence="2 3" key="1">
    <citation type="submission" date="2015-10" db="EMBL/GenBank/DDBJ databases">
        <title>Draft genome sequence of Streptomyces griseorubiginosus DSM 40469, type strain for the species Streptomyces griseorubiginosus.</title>
        <authorList>
            <person name="Ruckert C."/>
            <person name="Winkler A."/>
            <person name="Kalinowski J."/>
            <person name="Kampfer P."/>
            <person name="Glaeser S."/>
        </authorList>
    </citation>
    <scope>NUCLEOTIDE SEQUENCE [LARGE SCALE GENOMIC DNA]</scope>
    <source>
        <strain evidence="2 3">DSM 40469</strain>
    </source>
</reference>
<gene>
    <name evidence="2" type="ORF">AQJ54_06615</name>
</gene>
<proteinExistence type="predicted"/>
<name>A0A101SAZ3_9ACTN</name>
<evidence type="ECO:0000313" key="3">
    <source>
        <dbReference type="Proteomes" id="UP000054375"/>
    </source>
</evidence>
<keyword evidence="1" id="KW-1133">Transmembrane helix</keyword>
<dbReference type="AlphaFoldDB" id="A0A101SAZ3"/>
<evidence type="ECO:0000313" key="2">
    <source>
        <dbReference type="EMBL" id="KUN70730.1"/>
    </source>
</evidence>
<dbReference type="RefSeq" id="WP_062234736.1">
    <property type="nucleotide sequence ID" value="NZ_JBEOZZ010000007.1"/>
</dbReference>
<sequence>MNDAEGTVPAPGLDLLQVRSAQLATVPGLPEAARAIGADKGIDYLSDPQVAAMLLRHRDLLGGMNSRGAWGGLLFVPGAVGAWFLTDTLGGAAYDTTVAVVLCTPVALLLALSLYLLTRAFRFRHVWLRDGTRDQVNGYLQVLSAAGLPHHALPAWLKPVTGERWR</sequence>
<comment type="caution">
    <text evidence="2">The sequence shown here is derived from an EMBL/GenBank/DDBJ whole genome shotgun (WGS) entry which is preliminary data.</text>
</comment>
<dbReference type="Proteomes" id="UP000054375">
    <property type="component" value="Unassembled WGS sequence"/>
</dbReference>
<feature type="transmembrane region" description="Helical" evidence="1">
    <location>
        <begin position="68"/>
        <end position="86"/>
    </location>
</feature>
<evidence type="ECO:0000256" key="1">
    <source>
        <dbReference type="SAM" id="Phobius"/>
    </source>
</evidence>
<keyword evidence="1" id="KW-0812">Transmembrane</keyword>
<organism evidence="2 3">
    <name type="scientific">Streptomyces griseorubiginosus</name>
    <dbReference type="NCBI Taxonomy" id="67304"/>
    <lineage>
        <taxon>Bacteria</taxon>
        <taxon>Bacillati</taxon>
        <taxon>Actinomycetota</taxon>
        <taxon>Actinomycetes</taxon>
        <taxon>Kitasatosporales</taxon>
        <taxon>Streptomycetaceae</taxon>
        <taxon>Streptomyces</taxon>
    </lineage>
</organism>
<keyword evidence="3" id="KW-1185">Reference proteome</keyword>
<keyword evidence="1" id="KW-0472">Membrane</keyword>